<gene>
    <name evidence="3" type="ORF">ODALV1_LOCUS13266</name>
</gene>
<evidence type="ECO:0000313" key="3">
    <source>
        <dbReference type="EMBL" id="CAL8109335.1"/>
    </source>
</evidence>
<organism evidence="3 4">
    <name type="scientific">Orchesella dallaii</name>
    <dbReference type="NCBI Taxonomy" id="48710"/>
    <lineage>
        <taxon>Eukaryota</taxon>
        <taxon>Metazoa</taxon>
        <taxon>Ecdysozoa</taxon>
        <taxon>Arthropoda</taxon>
        <taxon>Hexapoda</taxon>
        <taxon>Collembola</taxon>
        <taxon>Entomobryomorpha</taxon>
        <taxon>Entomobryoidea</taxon>
        <taxon>Orchesellidae</taxon>
        <taxon>Orchesellinae</taxon>
        <taxon>Orchesella</taxon>
    </lineage>
</organism>
<dbReference type="EMBL" id="CAXLJM020000041">
    <property type="protein sequence ID" value="CAL8109335.1"/>
    <property type="molecule type" value="Genomic_DNA"/>
</dbReference>
<keyword evidence="2" id="KW-0732">Signal</keyword>
<comment type="caution">
    <text evidence="3">The sequence shown here is derived from an EMBL/GenBank/DDBJ whole genome shotgun (WGS) entry which is preliminary data.</text>
</comment>
<protein>
    <recommendedName>
        <fullName evidence="5">EF-hand domain-containing protein</fullName>
    </recommendedName>
</protein>
<evidence type="ECO:0000256" key="1">
    <source>
        <dbReference type="SAM" id="MobiDB-lite"/>
    </source>
</evidence>
<proteinExistence type="predicted"/>
<feature type="region of interest" description="Disordered" evidence="1">
    <location>
        <begin position="73"/>
        <end position="92"/>
    </location>
</feature>
<name>A0ABP1QN39_9HEXA</name>
<evidence type="ECO:0000313" key="4">
    <source>
        <dbReference type="Proteomes" id="UP001642540"/>
    </source>
</evidence>
<evidence type="ECO:0000256" key="2">
    <source>
        <dbReference type="SAM" id="SignalP"/>
    </source>
</evidence>
<reference evidence="3 4" key="1">
    <citation type="submission" date="2024-08" db="EMBL/GenBank/DDBJ databases">
        <authorList>
            <person name="Cucini C."/>
            <person name="Frati F."/>
        </authorList>
    </citation>
    <scope>NUCLEOTIDE SEQUENCE [LARGE SCALE GENOMIC DNA]</scope>
</reference>
<feature type="compositionally biased region" description="Polar residues" evidence="1">
    <location>
        <begin position="83"/>
        <end position="92"/>
    </location>
</feature>
<feature type="signal peptide" evidence="2">
    <location>
        <begin position="1"/>
        <end position="23"/>
    </location>
</feature>
<keyword evidence="4" id="KW-1185">Reference proteome</keyword>
<sequence length="159" mass="18347">MNLRTWSKLGLLCFAAFLATARADETCTWKADGSKVCDEDDAMVMVTVTSLRKIFIVEHNVWKDTDDWEWEDETELKKEATSDDNSNRNPEASQDFNELELELYVQFFKSLVGWSPRGDDLEKHSPEIIIAAVMDTWDVFDKNDDGFLEYVRTFSLCPS</sequence>
<evidence type="ECO:0008006" key="5">
    <source>
        <dbReference type="Google" id="ProtNLM"/>
    </source>
</evidence>
<feature type="chain" id="PRO_5047084891" description="EF-hand domain-containing protein" evidence="2">
    <location>
        <begin position="24"/>
        <end position="159"/>
    </location>
</feature>
<accession>A0ABP1QN39</accession>
<dbReference type="Proteomes" id="UP001642540">
    <property type="component" value="Unassembled WGS sequence"/>
</dbReference>